<evidence type="ECO:0000256" key="2">
    <source>
        <dbReference type="ARBA" id="ARBA00023125"/>
    </source>
</evidence>
<name>A0A3D9L6T0_MARFU</name>
<proteinExistence type="predicted"/>
<feature type="domain" description="HTH gntR-type" evidence="4">
    <location>
        <begin position="5"/>
        <end position="72"/>
    </location>
</feature>
<evidence type="ECO:0000259" key="4">
    <source>
        <dbReference type="PROSITE" id="PS50949"/>
    </source>
</evidence>
<dbReference type="Gene3D" id="1.10.10.10">
    <property type="entry name" value="Winged helix-like DNA-binding domain superfamily/Winged helix DNA-binding domain"/>
    <property type="match status" value="1"/>
</dbReference>
<dbReference type="InterPro" id="IPR008920">
    <property type="entry name" value="TF_FadR/GntR_C"/>
</dbReference>
<dbReference type="OrthoDB" id="703321at2"/>
<dbReference type="InterPro" id="IPR036388">
    <property type="entry name" value="WH-like_DNA-bd_sf"/>
</dbReference>
<dbReference type="GO" id="GO:0003700">
    <property type="term" value="F:DNA-binding transcription factor activity"/>
    <property type="evidence" value="ECO:0007669"/>
    <property type="project" value="InterPro"/>
</dbReference>
<evidence type="ECO:0000256" key="1">
    <source>
        <dbReference type="ARBA" id="ARBA00023015"/>
    </source>
</evidence>
<evidence type="ECO:0000313" key="5">
    <source>
        <dbReference type="EMBL" id="REE01184.1"/>
    </source>
</evidence>
<dbReference type="PANTHER" id="PTHR43537:SF24">
    <property type="entry name" value="GLUCONATE OPERON TRANSCRIPTIONAL REPRESSOR"/>
    <property type="match status" value="1"/>
</dbReference>
<dbReference type="Proteomes" id="UP000256779">
    <property type="component" value="Unassembled WGS sequence"/>
</dbReference>
<keyword evidence="6" id="KW-1185">Reference proteome</keyword>
<reference evidence="5 6" key="1">
    <citation type="submission" date="2018-07" db="EMBL/GenBank/DDBJ databases">
        <title>Genomic Encyclopedia of Type Strains, Phase IV (KMG-IV): sequencing the most valuable type-strain genomes for metagenomic binning, comparative biology and taxonomic classification.</title>
        <authorList>
            <person name="Goeker M."/>
        </authorList>
    </citation>
    <scope>NUCLEOTIDE SEQUENCE [LARGE SCALE GENOMIC DNA]</scope>
    <source>
        <strain evidence="5 6">DSM 4134</strain>
    </source>
</reference>
<dbReference type="CDD" id="cd07377">
    <property type="entry name" value="WHTH_GntR"/>
    <property type="match status" value="1"/>
</dbReference>
<dbReference type="SMART" id="SM00345">
    <property type="entry name" value="HTH_GNTR"/>
    <property type="match status" value="1"/>
</dbReference>
<comment type="caution">
    <text evidence="5">The sequence shown here is derived from an EMBL/GenBank/DDBJ whole genome shotgun (WGS) entry which is preliminary data.</text>
</comment>
<keyword evidence="3" id="KW-0804">Transcription</keyword>
<dbReference type="PANTHER" id="PTHR43537">
    <property type="entry name" value="TRANSCRIPTIONAL REGULATOR, GNTR FAMILY"/>
    <property type="match status" value="1"/>
</dbReference>
<accession>A0A3D9L6T0</accession>
<organism evidence="5 6">
    <name type="scientific">Marinoscillum furvescens DSM 4134</name>
    <dbReference type="NCBI Taxonomy" id="1122208"/>
    <lineage>
        <taxon>Bacteria</taxon>
        <taxon>Pseudomonadati</taxon>
        <taxon>Bacteroidota</taxon>
        <taxon>Cytophagia</taxon>
        <taxon>Cytophagales</taxon>
        <taxon>Reichenbachiellaceae</taxon>
        <taxon>Marinoscillum</taxon>
    </lineage>
</organism>
<sequence>MIEHSGLSTPIYQELKRMILTQELKPGEKILQEKIAEKLGVSRTPMMKALQLLESEMLVESIPRRGFYVKVFNVQELIDVYDCREVLEGMAARRLAERQDLSTLSKLEKCFSGFDASEGIDQKKYARADGDFHKLLIDLVGNQALNKIYFISNIYSEVVRKGLLRTPEETLAEHWAIIEAIRSGDGSAAEAAARAHIARSRDTLMTQLNSSGNHD</sequence>
<evidence type="ECO:0000256" key="3">
    <source>
        <dbReference type="ARBA" id="ARBA00023163"/>
    </source>
</evidence>
<dbReference type="Gene3D" id="1.20.120.530">
    <property type="entry name" value="GntR ligand-binding domain-like"/>
    <property type="match status" value="1"/>
</dbReference>
<evidence type="ECO:0000313" key="6">
    <source>
        <dbReference type="Proteomes" id="UP000256779"/>
    </source>
</evidence>
<dbReference type="SUPFAM" id="SSF46785">
    <property type="entry name" value="Winged helix' DNA-binding domain"/>
    <property type="match status" value="1"/>
</dbReference>
<dbReference type="InterPro" id="IPR036390">
    <property type="entry name" value="WH_DNA-bd_sf"/>
</dbReference>
<dbReference type="GO" id="GO:0003677">
    <property type="term" value="F:DNA binding"/>
    <property type="evidence" value="ECO:0007669"/>
    <property type="project" value="UniProtKB-KW"/>
</dbReference>
<dbReference type="SMART" id="SM00895">
    <property type="entry name" value="FCD"/>
    <property type="match status" value="1"/>
</dbReference>
<dbReference type="InterPro" id="IPR000524">
    <property type="entry name" value="Tscrpt_reg_HTH_GntR"/>
</dbReference>
<dbReference type="InterPro" id="IPR011711">
    <property type="entry name" value="GntR_C"/>
</dbReference>
<keyword evidence="1" id="KW-0805">Transcription regulation</keyword>
<gene>
    <name evidence="5" type="ORF">C7460_104204</name>
</gene>
<dbReference type="SUPFAM" id="SSF48008">
    <property type="entry name" value="GntR ligand-binding domain-like"/>
    <property type="match status" value="1"/>
</dbReference>
<dbReference type="Pfam" id="PF00392">
    <property type="entry name" value="GntR"/>
    <property type="match status" value="1"/>
</dbReference>
<dbReference type="EMBL" id="QREG01000004">
    <property type="protein sequence ID" value="REE01184.1"/>
    <property type="molecule type" value="Genomic_DNA"/>
</dbReference>
<dbReference type="AlphaFoldDB" id="A0A3D9L6T0"/>
<protein>
    <submittedName>
        <fullName evidence="5">GntR family transcriptional regulator</fullName>
    </submittedName>
</protein>
<dbReference type="PROSITE" id="PS50949">
    <property type="entry name" value="HTH_GNTR"/>
    <property type="match status" value="1"/>
</dbReference>
<dbReference type="Pfam" id="PF07729">
    <property type="entry name" value="FCD"/>
    <property type="match status" value="1"/>
</dbReference>
<keyword evidence="2" id="KW-0238">DNA-binding</keyword>
<dbReference type="RefSeq" id="WP_115867266.1">
    <property type="nucleotide sequence ID" value="NZ_QREG01000004.1"/>
</dbReference>